<evidence type="ECO:0000256" key="3">
    <source>
        <dbReference type="ARBA" id="ARBA00022630"/>
    </source>
</evidence>
<dbReference type="PIRSF" id="PIRSF000138">
    <property type="entry name" value="Al-hdrx_acd_dh"/>
    <property type="match status" value="1"/>
</dbReference>
<dbReference type="InterPro" id="IPR000262">
    <property type="entry name" value="FMN-dep_DH"/>
</dbReference>
<evidence type="ECO:0000256" key="5">
    <source>
        <dbReference type="ARBA" id="ARBA00023002"/>
    </source>
</evidence>
<dbReference type="PROSITE" id="PS51349">
    <property type="entry name" value="FMN_HYDROXY_ACID_DH_2"/>
    <property type="match status" value="1"/>
</dbReference>
<gene>
    <name evidence="10" type="primary">lldD</name>
    <name evidence="9" type="ORF">QWZ16_15440</name>
    <name evidence="10" type="ORF">QWZ16_19680</name>
</gene>
<dbReference type="SUPFAM" id="SSF51395">
    <property type="entry name" value="FMN-linked oxidoreductases"/>
    <property type="match status" value="1"/>
</dbReference>
<evidence type="ECO:0000256" key="6">
    <source>
        <dbReference type="ARBA" id="ARBA00023136"/>
    </source>
</evidence>
<evidence type="ECO:0000313" key="9">
    <source>
        <dbReference type="EMBL" id="MDN3611066.1"/>
    </source>
</evidence>
<evidence type="ECO:0000256" key="4">
    <source>
        <dbReference type="ARBA" id="ARBA00022643"/>
    </source>
</evidence>
<dbReference type="Gene3D" id="3.20.20.70">
    <property type="entry name" value="Aldolase class I"/>
    <property type="match status" value="1"/>
</dbReference>
<dbReference type="EMBL" id="JAUFQC010000027">
    <property type="protein sequence ID" value="MDN3611819.1"/>
    <property type="molecule type" value="Genomic_DNA"/>
</dbReference>
<dbReference type="CDD" id="cd02809">
    <property type="entry name" value="alpha_hydroxyacid_oxid_FMN"/>
    <property type="match status" value="1"/>
</dbReference>
<dbReference type="NCBIfam" id="NF008398">
    <property type="entry name" value="PRK11197.1"/>
    <property type="match status" value="1"/>
</dbReference>
<dbReference type="NCBIfam" id="NF033901">
    <property type="entry name" value="L_lactate_LldD"/>
    <property type="match status" value="1"/>
</dbReference>
<protein>
    <submittedName>
        <fullName evidence="10">FMN-dependent L-lactate dehydrogenase LldD</fullName>
    </submittedName>
</protein>
<evidence type="ECO:0000259" key="8">
    <source>
        <dbReference type="PROSITE" id="PS51349"/>
    </source>
</evidence>
<reference evidence="10" key="1">
    <citation type="journal article" date="2014" name="Int. J. Syst. Evol. Microbiol.">
        <title>Complete genome of a new Firmicutes species belonging to the dominant human colonic microbiota ('Ruminococcus bicirculans') reveals two chromosomes and a selective capacity to utilize plant glucans.</title>
        <authorList>
            <consortium name="NISC Comparative Sequencing Program"/>
            <person name="Wegmann U."/>
            <person name="Louis P."/>
            <person name="Goesmann A."/>
            <person name="Henrissat B."/>
            <person name="Duncan S.H."/>
            <person name="Flint H.J."/>
        </authorList>
    </citation>
    <scope>NUCLEOTIDE SEQUENCE</scope>
    <source>
        <strain evidence="10">CECT 7398</strain>
    </source>
</reference>
<comment type="caution">
    <text evidence="10">The sequence shown here is derived from an EMBL/GenBank/DDBJ whole genome shotgun (WGS) entry which is preliminary data.</text>
</comment>
<dbReference type="InterPro" id="IPR020920">
    <property type="entry name" value="LldD"/>
</dbReference>
<dbReference type="PROSITE" id="PS00557">
    <property type="entry name" value="FMN_HYDROXY_ACID_DH_1"/>
    <property type="match status" value="1"/>
</dbReference>
<dbReference type="PANTHER" id="PTHR10578">
    <property type="entry name" value="S -2-HYDROXY-ACID OXIDASE-RELATED"/>
    <property type="match status" value="1"/>
</dbReference>
<keyword evidence="6" id="KW-0472">Membrane</keyword>
<feature type="domain" description="FMN hydroxy acid dehydrogenase" evidence="8">
    <location>
        <begin position="1"/>
        <end position="379"/>
    </location>
</feature>
<evidence type="ECO:0000256" key="7">
    <source>
        <dbReference type="ARBA" id="ARBA00024042"/>
    </source>
</evidence>
<dbReference type="InterPro" id="IPR008259">
    <property type="entry name" value="FMN_hydac_DH_AS"/>
</dbReference>
<keyword evidence="3" id="KW-0285">Flavoprotein</keyword>
<reference evidence="10" key="3">
    <citation type="submission" date="2023-06" db="EMBL/GenBank/DDBJ databases">
        <authorList>
            <person name="Lucena T."/>
            <person name="Sun Q."/>
        </authorList>
    </citation>
    <scope>NUCLEOTIDE SEQUENCE</scope>
    <source>
        <strain evidence="10">CECT 7398</strain>
    </source>
</reference>
<keyword evidence="4" id="KW-0288">FMN</keyword>
<name>A0ABT8BZI5_9VIBR</name>
<proteinExistence type="inferred from homology"/>
<dbReference type="EMBL" id="JAUFQC010000008">
    <property type="protein sequence ID" value="MDN3611066.1"/>
    <property type="molecule type" value="Genomic_DNA"/>
</dbReference>
<dbReference type="RefSeq" id="WP_076590528.1">
    <property type="nucleotide sequence ID" value="NZ_JABEYA020000008.1"/>
</dbReference>
<dbReference type="InterPro" id="IPR013785">
    <property type="entry name" value="Aldolase_TIM"/>
</dbReference>
<dbReference type="Proteomes" id="UP001238540">
    <property type="component" value="Unassembled WGS sequence"/>
</dbReference>
<dbReference type="InterPro" id="IPR012133">
    <property type="entry name" value="Alpha-hydoxy_acid_DH_FMN"/>
</dbReference>
<keyword evidence="5" id="KW-0560">Oxidoreductase</keyword>
<evidence type="ECO:0000256" key="2">
    <source>
        <dbReference type="ARBA" id="ARBA00022475"/>
    </source>
</evidence>
<dbReference type="PANTHER" id="PTHR10578:SF85">
    <property type="entry name" value="L-LACTATE DEHYDROGENASE"/>
    <property type="match status" value="1"/>
</dbReference>
<keyword evidence="11" id="KW-1185">Reference proteome</keyword>
<evidence type="ECO:0000256" key="1">
    <source>
        <dbReference type="ARBA" id="ARBA00001917"/>
    </source>
</evidence>
<dbReference type="InterPro" id="IPR037396">
    <property type="entry name" value="FMN_HAD"/>
</dbReference>
<sequence length="379" mass="41404">MIISASTDYRQTAKAKLPPFLFDYIDGGSYAEHTLNRNTSDLASIALKQRVLKDMSHLNLETSIFGESFALPLALSPVGLTGMYARRGEVQAAMAADKKGIPFTLSTVSVCPIEEVAPTLTRPMWFQLYVLKDRGFMKNVLDRAKAAGVKTLVFTVDMPVPGARYRDNHSGMSGPNAEIRRIWQAMRHPSWALDVGILGRPHDLGNISAYRGEPTELANYIGWLGDNFDPSISWQDLEWIRECWDGPMVIKGILDPQDAKDAVRFGADGIVVSNHGGRQLDGVMSSVKALPEIADAVKGDLKIFVDSGIRSGLDVVRMLALGADCAMIGRSYIYALATHGQAGVENLLNLYENEMRVAMTLTGANTILALNTDSLVSIQ</sequence>
<organism evidence="10 11">
    <name type="scientific">Vibrio ostreicida</name>
    <dbReference type="NCBI Taxonomy" id="526588"/>
    <lineage>
        <taxon>Bacteria</taxon>
        <taxon>Pseudomonadati</taxon>
        <taxon>Pseudomonadota</taxon>
        <taxon>Gammaproteobacteria</taxon>
        <taxon>Vibrionales</taxon>
        <taxon>Vibrionaceae</taxon>
        <taxon>Vibrio</taxon>
    </lineage>
</organism>
<dbReference type="Pfam" id="PF01070">
    <property type="entry name" value="FMN_dh"/>
    <property type="match status" value="1"/>
</dbReference>
<evidence type="ECO:0000313" key="10">
    <source>
        <dbReference type="EMBL" id="MDN3611819.1"/>
    </source>
</evidence>
<comment type="cofactor">
    <cofactor evidence="1">
        <name>FMN</name>
        <dbReference type="ChEBI" id="CHEBI:58210"/>
    </cofactor>
</comment>
<comment type="similarity">
    <text evidence="7">Belongs to the FMN-dependent alpha-hydroxy acid dehydrogenase family.</text>
</comment>
<evidence type="ECO:0000313" key="11">
    <source>
        <dbReference type="Proteomes" id="UP001238540"/>
    </source>
</evidence>
<accession>A0ABT8BZI5</accession>
<keyword evidence="2" id="KW-1003">Cell membrane</keyword>
<reference evidence="11" key="2">
    <citation type="journal article" date="2019" name="Int. J. Syst. Evol. Microbiol.">
        <title>The Global Catalogue of Microorganisms (GCM) 10K type strain sequencing project: providing services to taxonomists for standard genome sequencing and annotation.</title>
        <authorList>
            <consortium name="The Broad Institute Genomics Platform"/>
            <consortium name="The Broad Institute Genome Sequencing Center for Infectious Disease"/>
            <person name="Wu L."/>
            <person name="Ma J."/>
        </authorList>
    </citation>
    <scope>NUCLEOTIDE SEQUENCE [LARGE SCALE GENOMIC DNA]</scope>
    <source>
        <strain evidence="11">CECT 7398</strain>
    </source>
</reference>